<dbReference type="Proteomes" id="UP000789941">
    <property type="component" value="Unassembled WGS sequence"/>
</dbReference>
<evidence type="ECO:0000256" key="1">
    <source>
        <dbReference type="ARBA" id="ARBA00023015"/>
    </source>
</evidence>
<dbReference type="GO" id="GO:0043565">
    <property type="term" value="F:sequence-specific DNA binding"/>
    <property type="evidence" value="ECO:0007669"/>
    <property type="project" value="InterPro"/>
</dbReference>
<dbReference type="GO" id="GO:0005829">
    <property type="term" value="C:cytosol"/>
    <property type="evidence" value="ECO:0007669"/>
    <property type="project" value="TreeGrafter"/>
</dbReference>
<name>A0A5E4LU00_9ARCH</name>
<dbReference type="SMART" id="SM00344">
    <property type="entry name" value="HTH_ASNC"/>
    <property type="match status" value="2"/>
</dbReference>
<dbReference type="PRINTS" id="PR00033">
    <property type="entry name" value="HTHASNC"/>
</dbReference>
<accession>A0A5E4LU00</accession>
<feature type="domain" description="HTH asnC-type" evidence="4">
    <location>
        <begin position="177"/>
        <end position="238"/>
    </location>
</feature>
<reference evidence="5 6" key="1">
    <citation type="submission" date="2019-08" db="EMBL/GenBank/DDBJ databases">
        <authorList>
            <person name="Vazquez-Campos X."/>
        </authorList>
    </citation>
    <scope>NUCLEOTIDE SEQUENCE [LARGE SCALE GENOMIC DNA]</scope>
    <source>
        <strain evidence="5">LFW-283_2</strain>
    </source>
</reference>
<comment type="caution">
    <text evidence="5">The sequence shown here is derived from an EMBL/GenBank/DDBJ whole genome shotgun (WGS) entry which is preliminary data.</text>
</comment>
<dbReference type="SUPFAM" id="SSF54909">
    <property type="entry name" value="Dimeric alpha+beta barrel"/>
    <property type="match status" value="1"/>
</dbReference>
<evidence type="ECO:0000313" key="6">
    <source>
        <dbReference type="Proteomes" id="UP000789941"/>
    </source>
</evidence>
<dbReference type="Gene3D" id="1.10.10.10">
    <property type="entry name" value="Winged helix-like DNA-binding domain superfamily/Winged helix DNA-binding domain"/>
    <property type="match status" value="2"/>
</dbReference>
<dbReference type="InterPro" id="IPR036390">
    <property type="entry name" value="WH_DNA-bd_sf"/>
</dbReference>
<dbReference type="InterPro" id="IPR000485">
    <property type="entry name" value="AsnC-type_HTH_dom"/>
</dbReference>
<proteinExistence type="predicted"/>
<keyword evidence="2" id="KW-0238">DNA-binding</keyword>
<evidence type="ECO:0000256" key="2">
    <source>
        <dbReference type="ARBA" id="ARBA00023125"/>
    </source>
</evidence>
<dbReference type="AlphaFoldDB" id="A0A5E4LU00"/>
<evidence type="ECO:0000313" key="5">
    <source>
        <dbReference type="EMBL" id="VVC04543.1"/>
    </source>
</evidence>
<protein>
    <submittedName>
        <fullName evidence="5">HTH-type transcriptional regulator Ptr2</fullName>
    </submittedName>
</protein>
<dbReference type="InterPro" id="IPR011991">
    <property type="entry name" value="ArsR-like_HTH"/>
</dbReference>
<dbReference type="GO" id="GO:0043200">
    <property type="term" value="P:response to amino acid"/>
    <property type="evidence" value="ECO:0007669"/>
    <property type="project" value="TreeGrafter"/>
</dbReference>
<dbReference type="EMBL" id="CABMJJ010000009">
    <property type="protein sequence ID" value="VVC04543.1"/>
    <property type="molecule type" value="Genomic_DNA"/>
</dbReference>
<keyword evidence="3" id="KW-0804">Transcription</keyword>
<sequence length="334" mass="38998">MKPFEGIDWKDRQILFQLDEDGFQPASAIAKKTRLSKQVVGYRIAELQRKGVLRRCCVIVNEAKIGYTFFKFYLKYKSVDKKLEDEIIGFFNDHVDVGLLDTCDGRFDMFIGVWARDTHHLYKVYRELFGNYGKYFEDISVSIVETAYNSKRGYLIGERTRAEVPLFGGEIELTPKIDELDKKILAILSKDARSRLVDIAKELKVTPNAVSYRIKQLKESKVIQGARIVLDRNKLGFLSYKVLVKVDSFDEKELNRFLNHVTQHPNIIDIDLCMGDWNIELDVEIDDYDAFRKLMLELRTNFSNLIKSYDSLLVFHEHTYTYYPMGKEYCPIKS</sequence>
<dbReference type="PROSITE" id="PS50956">
    <property type="entry name" value="HTH_ASNC_2"/>
    <property type="match status" value="1"/>
</dbReference>
<dbReference type="Gene3D" id="3.30.70.920">
    <property type="match status" value="1"/>
</dbReference>
<gene>
    <name evidence="5" type="primary">ptr2_2</name>
    <name evidence="5" type="ORF">LFW2832_01032</name>
</gene>
<organism evidence="5 6">
    <name type="scientific">Candidatus Bilamarchaeum dharawalense</name>
    <dbReference type="NCBI Taxonomy" id="2885759"/>
    <lineage>
        <taxon>Archaea</taxon>
        <taxon>Candidatus Micrarchaeota</taxon>
        <taxon>Candidatus Micrarchaeia</taxon>
        <taxon>Candidatus Anstonellales</taxon>
        <taxon>Candidatus Bilamarchaeaceae</taxon>
        <taxon>Candidatus Bilamarchaeum</taxon>
    </lineage>
</organism>
<dbReference type="Pfam" id="PF13404">
    <property type="entry name" value="HTH_AsnC-type"/>
    <property type="match status" value="1"/>
</dbReference>
<dbReference type="InterPro" id="IPR011008">
    <property type="entry name" value="Dimeric_a/b-barrel"/>
</dbReference>
<keyword evidence="1" id="KW-0805">Transcription regulation</keyword>
<dbReference type="PANTHER" id="PTHR30154">
    <property type="entry name" value="LEUCINE-RESPONSIVE REGULATORY PROTEIN"/>
    <property type="match status" value="1"/>
</dbReference>
<dbReference type="Pfam" id="PF13412">
    <property type="entry name" value="HTH_24"/>
    <property type="match status" value="1"/>
</dbReference>
<dbReference type="CDD" id="cd00090">
    <property type="entry name" value="HTH_ARSR"/>
    <property type="match status" value="1"/>
</dbReference>
<dbReference type="PANTHER" id="PTHR30154:SF34">
    <property type="entry name" value="TRANSCRIPTIONAL REGULATOR AZLB"/>
    <property type="match status" value="1"/>
</dbReference>
<dbReference type="SUPFAM" id="SSF46785">
    <property type="entry name" value="Winged helix' DNA-binding domain"/>
    <property type="match status" value="2"/>
</dbReference>
<evidence type="ECO:0000259" key="4">
    <source>
        <dbReference type="PROSITE" id="PS50956"/>
    </source>
</evidence>
<dbReference type="InterPro" id="IPR019888">
    <property type="entry name" value="Tscrpt_reg_AsnC-like"/>
</dbReference>
<dbReference type="InterPro" id="IPR036388">
    <property type="entry name" value="WH-like_DNA-bd_sf"/>
</dbReference>
<evidence type="ECO:0000256" key="3">
    <source>
        <dbReference type="ARBA" id="ARBA00023163"/>
    </source>
</evidence>